<name>A0AAJ0GIB6_9PEZI</name>
<sequence>MIGRLFWTFYGNAFSMCNLIVADGRSDFSEWVKDNEPGVLTYSIFTRPKAPAEVFLFGRYKDQKAMEDHGAAPEHQEVVKHMMAQLDTSAPQPTTLWQEVEDSFVSNAFGGASQTDAKI</sequence>
<comment type="caution">
    <text evidence="2">The sequence shown here is derived from an EMBL/GenBank/DDBJ whole genome shotgun (WGS) entry which is preliminary data.</text>
</comment>
<dbReference type="Proteomes" id="UP001271007">
    <property type="component" value="Unassembled WGS sequence"/>
</dbReference>
<proteinExistence type="predicted"/>
<feature type="domain" description="ABM" evidence="1">
    <location>
        <begin position="34"/>
        <end position="80"/>
    </location>
</feature>
<dbReference type="InterPro" id="IPR011008">
    <property type="entry name" value="Dimeric_a/b-barrel"/>
</dbReference>
<organism evidence="2 3">
    <name type="scientific">Extremus antarcticus</name>
    <dbReference type="NCBI Taxonomy" id="702011"/>
    <lineage>
        <taxon>Eukaryota</taxon>
        <taxon>Fungi</taxon>
        <taxon>Dikarya</taxon>
        <taxon>Ascomycota</taxon>
        <taxon>Pezizomycotina</taxon>
        <taxon>Dothideomycetes</taxon>
        <taxon>Dothideomycetidae</taxon>
        <taxon>Mycosphaerellales</taxon>
        <taxon>Extremaceae</taxon>
        <taxon>Extremus</taxon>
    </lineage>
</organism>
<dbReference type="EMBL" id="JAWDJX010000002">
    <property type="protein sequence ID" value="KAK3058068.1"/>
    <property type="molecule type" value="Genomic_DNA"/>
</dbReference>
<evidence type="ECO:0000259" key="1">
    <source>
        <dbReference type="Pfam" id="PF03992"/>
    </source>
</evidence>
<dbReference type="Gene3D" id="3.30.70.100">
    <property type="match status" value="1"/>
</dbReference>
<accession>A0AAJ0GIB6</accession>
<reference evidence="2" key="1">
    <citation type="submission" date="2023-04" db="EMBL/GenBank/DDBJ databases">
        <title>Black Yeasts Isolated from many extreme environments.</title>
        <authorList>
            <person name="Coleine C."/>
            <person name="Stajich J.E."/>
            <person name="Selbmann L."/>
        </authorList>
    </citation>
    <scope>NUCLEOTIDE SEQUENCE</scope>
    <source>
        <strain evidence="2">CCFEE 5312</strain>
    </source>
</reference>
<keyword evidence="3" id="KW-1185">Reference proteome</keyword>
<evidence type="ECO:0000313" key="3">
    <source>
        <dbReference type="Proteomes" id="UP001271007"/>
    </source>
</evidence>
<gene>
    <name evidence="2" type="ORF">LTR09_001145</name>
</gene>
<dbReference type="AlphaFoldDB" id="A0AAJ0GIB6"/>
<dbReference type="SUPFAM" id="SSF54909">
    <property type="entry name" value="Dimeric alpha+beta barrel"/>
    <property type="match status" value="1"/>
</dbReference>
<dbReference type="InterPro" id="IPR007138">
    <property type="entry name" value="ABM_dom"/>
</dbReference>
<evidence type="ECO:0000313" key="2">
    <source>
        <dbReference type="EMBL" id="KAK3058068.1"/>
    </source>
</evidence>
<protein>
    <recommendedName>
        <fullName evidence="1">ABM domain-containing protein</fullName>
    </recommendedName>
</protein>
<dbReference type="Pfam" id="PF03992">
    <property type="entry name" value="ABM"/>
    <property type="match status" value="1"/>
</dbReference>